<comment type="caution">
    <text evidence="2">The sequence shown here is derived from an EMBL/GenBank/DDBJ whole genome shotgun (WGS) entry which is preliminary data.</text>
</comment>
<evidence type="ECO:0000259" key="1">
    <source>
        <dbReference type="Pfam" id="PF22936"/>
    </source>
</evidence>
<evidence type="ECO:0000313" key="2">
    <source>
        <dbReference type="EMBL" id="RVW64338.1"/>
    </source>
</evidence>
<reference evidence="2 3" key="1">
    <citation type="journal article" date="2018" name="PLoS Genet.">
        <title>Population sequencing reveals clonal diversity and ancestral inbreeding in the grapevine cultivar Chardonnay.</title>
        <authorList>
            <person name="Roach M.J."/>
            <person name="Johnson D.L."/>
            <person name="Bohlmann J."/>
            <person name="van Vuuren H.J."/>
            <person name="Jones S.J."/>
            <person name="Pretorius I.S."/>
            <person name="Schmidt S.A."/>
            <person name="Borneman A.R."/>
        </authorList>
    </citation>
    <scope>NUCLEOTIDE SEQUENCE [LARGE SCALE GENOMIC DNA]</scope>
    <source>
        <strain evidence="3">cv. Chardonnay</strain>
        <tissue evidence="2">Leaf</tissue>
    </source>
</reference>
<gene>
    <name evidence="2" type="ORF">CK203_046974</name>
</gene>
<dbReference type="InterPro" id="IPR054722">
    <property type="entry name" value="PolX-like_BBD"/>
</dbReference>
<dbReference type="EMBL" id="QGNW01000722">
    <property type="protein sequence ID" value="RVW64338.1"/>
    <property type="molecule type" value="Genomic_DNA"/>
</dbReference>
<accession>A0A438FWM4</accession>
<feature type="domain" description="Retrovirus-related Pol polyprotein from transposon TNT 1-94-like beta-barrel" evidence="1">
    <location>
        <begin position="73"/>
        <end position="147"/>
    </location>
</feature>
<proteinExistence type="predicted"/>
<dbReference type="AlphaFoldDB" id="A0A438FWM4"/>
<organism evidence="2 3">
    <name type="scientific">Vitis vinifera</name>
    <name type="common">Grape</name>
    <dbReference type="NCBI Taxonomy" id="29760"/>
    <lineage>
        <taxon>Eukaryota</taxon>
        <taxon>Viridiplantae</taxon>
        <taxon>Streptophyta</taxon>
        <taxon>Embryophyta</taxon>
        <taxon>Tracheophyta</taxon>
        <taxon>Spermatophyta</taxon>
        <taxon>Magnoliopsida</taxon>
        <taxon>eudicotyledons</taxon>
        <taxon>Gunneridae</taxon>
        <taxon>Pentapetalae</taxon>
        <taxon>rosids</taxon>
        <taxon>Vitales</taxon>
        <taxon>Vitaceae</taxon>
        <taxon>Viteae</taxon>
        <taxon>Vitis</taxon>
    </lineage>
</organism>
<sequence length="148" mass="16875">MVKTAMISERPTRSSNVISDSSLVNSNGLNKNREEVRGRTLSTKPLHHFKRRVLKSERFMFQILECFFKVNSWIIDSNAFDHMTGDITLFHSYQPCSESYKIKIAYGSYSLVASKGSVILPNSFKLLFVLHVPKLTCKLLSISKVTKI</sequence>
<dbReference type="Proteomes" id="UP000288805">
    <property type="component" value="Unassembled WGS sequence"/>
</dbReference>
<name>A0A438FWM4_VITVI</name>
<protein>
    <recommendedName>
        <fullName evidence="1">Retrovirus-related Pol polyprotein from transposon TNT 1-94-like beta-barrel domain-containing protein</fullName>
    </recommendedName>
</protein>
<dbReference type="Pfam" id="PF22936">
    <property type="entry name" value="Pol_BBD"/>
    <property type="match status" value="1"/>
</dbReference>
<evidence type="ECO:0000313" key="3">
    <source>
        <dbReference type="Proteomes" id="UP000288805"/>
    </source>
</evidence>